<evidence type="ECO:0000256" key="2">
    <source>
        <dbReference type="ARBA" id="ARBA00029447"/>
    </source>
</evidence>
<feature type="domain" description="HAMP" evidence="7">
    <location>
        <begin position="337"/>
        <end position="389"/>
    </location>
</feature>
<dbReference type="CDD" id="cd06225">
    <property type="entry name" value="HAMP"/>
    <property type="match status" value="2"/>
</dbReference>
<dbReference type="PROSITE" id="PS50111">
    <property type="entry name" value="CHEMOTAXIS_TRANSDUC_2"/>
    <property type="match status" value="1"/>
</dbReference>
<evidence type="ECO:0000256" key="1">
    <source>
        <dbReference type="ARBA" id="ARBA00022500"/>
    </source>
</evidence>
<dbReference type="Pfam" id="PF12729">
    <property type="entry name" value="4HB_MCP_1"/>
    <property type="match status" value="1"/>
</dbReference>
<evidence type="ECO:0000256" key="4">
    <source>
        <dbReference type="SAM" id="MobiDB-lite"/>
    </source>
</evidence>
<dbReference type="SMART" id="SM00283">
    <property type="entry name" value="MA"/>
    <property type="match status" value="1"/>
</dbReference>
<keyword evidence="5" id="KW-1133">Transmembrane helix</keyword>
<feature type="transmembrane region" description="Helical" evidence="5">
    <location>
        <begin position="314"/>
        <end position="337"/>
    </location>
</feature>
<dbReference type="SUPFAM" id="SSF58104">
    <property type="entry name" value="Methyl-accepting chemotaxis protein (MCP) signaling domain"/>
    <property type="match status" value="1"/>
</dbReference>
<feature type="compositionally biased region" description="Polar residues" evidence="4">
    <location>
        <begin position="442"/>
        <end position="455"/>
    </location>
</feature>
<dbReference type="GO" id="GO:0005886">
    <property type="term" value="C:plasma membrane"/>
    <property type="evidence" value="ECO:0007669"/>
    <property type="project" value="TreeGrafter"/>
</dbReference>
<keyword evidence="1" id="KW-0145">Chemotaxis</keyword>
<dbReference type="InterPro" id="IPR051310">
    <property type="entry name" value="MCP_chemotaxis"/>
</dbReference>
<feature type="domain" description="HAMP" evidence="7">
    <location>
        <begin position="390"/>
        <end position="428"/>
    </location>
</feature>
<reference evidence="8 9" key="1">
    <citation type="submission" date="2018-07" db="EMBL/GenBank/DDBJ databases">
        <authorList>
            <person name="Zhang Y."/>
            <person name="Wang L."/>
            <person name="Ma S."/>
        </authorList>
    </citation>
    <scope>NUCLEOTIDE SEQUENCE [LARGE SCALE GENOMIC DNA]</scope>
    <source>
        <strain evidence="8 9">4-2</strain>
    </source>
</reference>
<dbReference type="InterPro" id="IPR004090">
    <property type="entry name" value="Chemotax_Me-accpt_rcpt"/>
</dbReference>
<dbReference type="PROSITE" id="PS50885">
    <property type="entry name" value="HAMP"/>
    <property type="match status" value="2"/>
</dbReference>
<dbReference type="GO" id="GO:0004888">
    <property type="term" value="F:transmembrane signaling receptor activity"/>
    <property type="evidence" value="ECO:0007669"/>
    <property type="project" value="InterPro"/>
</dbReference>
<feature type="region of interest" description="Disordered" evidence="4">
    <location>
        <begin position="441"/>
        <end position="465"/>
    </location>
</feature>
<organism evidence="8 9">
    <name type="scientific">Paracoccus alkanivorans</name>
    <dbReference type="NCBI Taxonomy" id="2116655"/>
    <lineage>
        <taxon>Bacteria</taxon>
        <taxon>Pseudomonadati</taxon>
        <taxon>Pseudomonadota</taxon>
        <taxon>Alphaproteobacteria</taxon>
        <taxon>Rhodobacterales</taxon>
        <taxon>Paracoccaceae</taxon>
        <taxon>Paracoccus</taxon>
    </lineage>
</organism>
<comment type="caution">
    <text evidence="8">The sequence shown here is derived from an EMBL/GenBank/DDBJ whole genome shotgun (WGS) entry which is preliminary data.</text>
</comment>
<evidence type="ECO:0000313" key="9">
    <source>
        <dbReference type="Proteomes" id="UP000273516"/>
    </source>
</evidence>
<dbReference type="Gene3D" id="1.10.287.950">
    <property type="entry name" value="Methyl-accepting chemotaxis protein"/>
    <property type="match status" value="1"/>
</dbReference>
<dbReference type="Gene3D" id="6.10.340.10">
    <property type="match status" value="1"/>
</dbReference>
<evidence type="ECO:0000256" key="3">
    <source>
        <dbReference type="PROSITE-ProRule" id="PRU00284"/>
    </source>
</evidence>
<evidence type="ECO:0000259" key="7">
    <source>
        <dbReference type="PROSITE" id="PS50885"/>
    </source>
</evidence>
<dbReference type="InterPro" id="IPR003660">
    <property type="entry name" value="HAMP_dom"/>
</dbReference>
<dbReference type="Pfam" id="PF00015">
    <property type="entry name" value="MCPsignal"/>
    <property type="match status" value="1"/>
</dbReference>
<dbReference type="GO" id="GO:0007165">
    <property type="term" value="P:signal transduction"/>
    <property type="evidence" value="ECO:0007669"/>
    <property type="project" value="UniProtKB-KW"/>
</dbReference>
<feature type="domain" description="Methyl-accepting transducer" evidence="6">
    <location>
        <begin position="433"/>
        <end position="648"/>
    </location>
</feature>
<dbReference type="InterPro" id="IPR024478">
    <property type="entry name" value="HlyB_4HB_MCP"/>
</dbReference>
<dbReference type="Proteomes" id="UP000273516">
    <property type="component" value="Unassembled WGS sequence"/>
</dbReference>
<accession>A0A3M0M0N4</accession>
<dbReference type="RefSeq" id="WP_122114240.1">
    <property type="nucleotide sequence ID" value="NZ_QOKZ01000012.1"/>
</dbReference>
<gene>
    <name evidence="8" type="ORF">C9E81_20610</name>
</gene>
<keyword evidence="3" id="KW-0807">Transducer</keyword>
<dbReference type="PANTHER" id="PTHR43531:SF11">
    <property type="entry name" value="METHYL-ACCEPTING CHEMOTAXIS PROTEIN 3"/>
    <property type="match status" value="1"/>
</dbReference>
<dbReference type="SMART" id="SM00304">
    <property type="entry name" value="HAMP"/>
    <property type="match status" value="1"/>
</dbReference>
<sequence length="727" mass="77023">MRITIKAKLAAAFAAVLLMLGAILWLSINSLSSAKNRLDNLVNVYHERVENALQLQESVAQFGRTIGVTLLAGDDAARRAGIAEVEKYNREIDEAHDHLVALSGETGLDLLEEFAGNREKVKLRLEQVFALALEDTNARSADLANTETEGALQAALAAVDAVIPAASRNPSTNPDEIRFLAAEIKRNMIDAVRRVYRTISLVETVSIAKQAEEALNSSAALLAAVDALETVVKGYARPEMARLHEASRALDESVTKVVAIAQRNTTETAIDLVNTELLPLAAANDRLLEEFAGRSNIRMHGSVEEFEENYHKNLVLLFLGAGIAALIGVGAATWIALSISRSLGHVVSVAEAVGAGDLTVDAVPTRNDEIGDVLAAMDRMNGSMRNITGVAEQISKGDLTVEIRRRSEVDSLGIALESMLDKLRGVISNANASANGVAEGAQQMSATADQLNQGSTEQAAAAEQASASMEEMTANIRQSSDNAAQTEKIATQSAKEAAESGEAVDEAVRAMKTIAEKINIIQEIARQTDLLALNAAVEAARAGQHGKGFAVVASEVRKLAERSQQAAGEISELSGRTVEVSQKAGEMLSSLVPSIQRTADLVQEISAAAREQNIGVEQINTAIRELDAVIQQNASASTEAASVSDSLATQSEQLRGVISFFRLGEEATNAARKPAAPVQRNTRSASRPAANDTASPAEPAMVVNAKPGGVALDLGGDQFSDADFERY</sequence>
<dbReference type="OrthoDB" id="9814362at2"/>
<proteinExistence type="inferred from homology"/>
<dbReference type="PANTHER" id="PTHR43531">
    <property type="entry name" value="PROTEIN ICFG"/>
    <property type="match status" value="1"/>
</dbReference>
<evidence type="ECO:0000256" key="5">
    <source>
        <dbReference type="SAM" id="Phobius"/>
    </source>
</evidence>
<feature type="compositionally biased region" description="Low complexity" evidence="4">
    <location>
        <begin position="456"/>
        <end position="465"/>
    </location>
</feature>
<dbReference type="EMBL" id="QOKZ01000012">
    <property type="protein sequence ID" value="RMC31339.1"/>
    <property type="molecule type" value="Genomic_DNA"/>
</dbReference>
<keyword evidence="5" id="KW-0472">Membrane</keyword>
<dbReference type="Pfam" id="PF00672">
    <property type="entry name" value="HAMP"/>
    <property type="match status" value="1"/>
</dbReference>
<evidence type="ECO:0000259" key="6">
    <source>
        <dbReference type="PROSITE" id="PS50111"/>
    </source>
</evidence>
<keyword evidence="9" id="KW-1185">Reference proteome</keyword>
<protein>
    <submittedName>
        <fullName evidence="8">Methyl-accepting chemotaxis protein</fullName>
    </submittedName>
</protein>
<feature type="region of interest" description="Disordered" evidence="4">
    <location>
        <begin position="669"/>
        <end position="699"/>
    </location>
</feature>
<evidence type="ECO:0000313" key="8">
    <source>
        <dbReference type="EMBL" id="RMC31339.1"/>
    </source>
</evidence>
<comment type="similarity">
    <text evidence="2">Belongs to the methyl-accepting chemotaxis (MCP) protein family.</text>
</comment>
<dbReference type="AlphaFoldDB" id="A0A3M0M0N4"/>
<keyword evidence="5" id="KW-0812">Transmembrane</keyword>
<dbReference type="InterPro" id="IPR004089">
    <property type="entry name" value="MCPsignal_dom"/>
</dbReference>
<dbReference type="PRINTS" id="PR00260">
    <property type="entry name" value="CHEMTRNSDUCR"/>
</dbReference>
<name>A0A3M0M0N4_9RHOB</name>
<dbReference type="GO" id="GO:0006935">
    <property type="term" value="P:chemotaxis"/>
    <property type="evidence" value="ECO:0007669"/>
    <property type="project" value="UniProtKB-KW"/>
</dbReference>